<organism evidence="11 12">
    <name type="scientific">Caenorhabditis angaria</name>
    <dbReference type="NCBI Taxonomy" id="860376"/>
    <lineage>
        <taxon>Eukaryota</taxon>
        <taxon>Metazoa</taxon>
        <taxon>Ecdysozoa</taxon>
        <taxon>Nematoda</taxon>
        <taxon>Chromadorea</taxon>
        <taxon>Rhabditida</taxon>
        <taxon>Rhabditina</taxon>
        <taxon>Rhabditomorpha</taxon>
        <taxon>Rhabditoidea</taxon>
        <taxon>Rhabditidae</taxon>
        <taxon>Peloderinae</taxon>
        <taxon>Caenorhabditis</taxon>
    </lineage>
</organism>
<dbReference type="OrthoDB" id="28748at2759"/>
<dbReference type="EMBL" id="CANHGI010000004">
    <property type="protein sequence ID" value="CAI5447884.1"/>
    <property type="molecule type" value="Genomic_DNA"/>
</dbReference>
<dbReference type="GO" id="GO:0042765">
    <property type="term" value="C:GPI-anchor transamidase complex"/>
    <property type="evidence" value="ECO:0007669"/>
    <property type="project" value="InterPro"/>
</dbReference>
<evidence type="ECO:0000256" key="1">
    <source>
        <dbReference type="ARBA" id="ARBA00004477"/>
    </source>
</evidence>
<keyword evidence="7 10" id="KW-1133">Transmembrane helix</keyword>
<evidence type="ECO:0000256" key="2">
    <source>
        <dbReference type="ARBA" id="ARBA00004687"/>
    </source>
</evidence>
<dbReference type="GO" id="GO:0016255">
    <property type="term" value="P:attachment of GPI anchor to protein"/>
    <property type="evidence" value="ECO:0007669"/>
    <property type="project" value="InterPro"/>
</dbReference>
<dbReference type="AlphaFoldDB" id="A0A9P1IP80"/>
<evidence type="ECO:0000256" key="8">
    <source>
        <dbReference type="ARBA" id="ARBA00023136"/>
    </source>
</evidence>
<evidence type="ECO:0000256" key="10">
    <source>
        <dbReference type="SAM" id="Phobius"/>
    </source>
</evidence>
<evidence type="ECO:0008006" key="13">
    <source>
        <dbReference type="Google" id="ProtNLM"/>
    </source>
</evidence>
<evidence type="ECO:0000313" key="11">
    <source>
        <dbReference type="EMBL" id="CAI5447884.1"/>
    </source>
</evidence>
<dbReference type="Pfam" id="PF10510">
    <property type="entry name" value="PIG-S"/>
    <property type="match status" value="1"/>
</dbReference>
<gene>
    <name evidence="11" type="ORF">CAMP_LOCUS10521</name>
</gene>
<evidence type="ECO:0000256" key="9">
    <source>
        <dbReference type="ARBA" id="ARBA00023180"/>
    </source>
</evidence>
<comment type="pathway">
    <text evidence="2">Glycolipid biosynthesis; glycosylphosphatidylinositol-anchor biosynthesis.</text>
</comment>
<proteinExistence type="inferred from homology"/>
<keyword evidence="4" id="KW-0337">GPI-anchor biosynthesis</keyword>
<dbReference type="InterPro" id="IPR019540">
    <property type="entry name" value="PtdIno-glycan_biosynth_class_S"/>
</dbReference>
<reference evidence="11" key="1">
    <citation type="submission" date="2022-11" db="EMBL/GenBank/DDBJ databases">
        <authorList>
            <person name="Kikuchi T."/>
        </authorList>
    </citation>
    <scope>NUCLEOTIDE SEQUENCE</scope>
    <source>
        <strain evidence="11">PS1010</strain>
    </source>
</reference>
<evidence type="ECO:0000256" key="7">
    <source>
        <dbReference type="ARBA" id="ARBA00022989"/>
    </source>
</evidence>
<evidence type="ECO:0000256" key="3">
    <source>
        <dbReference type="ARBA" id="ARBA00005316"/>
    </source>
</evidence>
<accession>A0A9P1IP80</accession>
<protein>
    <recommendedName>
        <fullName evidence="13">GPI transamidase component PIG-S</fullName>
    </recommendedName>
</protein>
<dbReference type="PANTHER" id="PTHR21072:SF13">
    <property type="entry name" value="GPI TRANSAMIDASE COMPONENT PIG-S"/>
    <property type="match status" value="1"/>
</dbReference>
<evidence type="ECO:0000256" key="6">
    <source>
        <dbReference type="ARBA" id="ARBA00022824"/>
    </source>
</evidence>
<keyword evidence="12" id="KW-1185">Reference proteome</keyword>
<evidence type="ECO:0000256" key="5">
    <source>
        <dbReference type="ARBA" id="ARBA00022692"/>
    </source>
</evidence>
<evidence type="ECO:0000313" key="12">
    <source>
        <dbReference type="Proteomes" id="UP001152747"/>
    </source>
</evidence>
<dbReference type="PANTHER" id="PTHR21072">
    <property type="entry name" value="GPI TRANSAMIDASE COMPONENT PIG-S"/>
    <property type="match status" value="1"/>
</dbReference>
<keyword evidence="5 10" id="KW-0812">Transmembrane</keyword>
<keyword evidence="9" id="KW-0325">Glycoprotein</keyword>
<dbReference type="GO" id="GO:0006506">
    <property type="term" value="P:GPI anchor biosynthetic process"/>
    <property type="evidence" value="ECO:0007669"/>
    <property type="project" value="UniProtKB-KW"/>
</dbReference>
<keyword evidence="6" id="KW-0256">Endoplasmic reticulum</keyword>
<keyword evidence="8 10" id="KW-0472">Membrane</keyword>
<sequence length="530" mass="61364">MRKKILDFLLGRSDEAEIREEENFEISEEFKTHIYNERPFKFVAVFSFFILVFGIGLPLWTYTTSTYRANFKIPPANRTFSIPIHVRFLISENQKSLQNELKSTILEIETSLALKESTDPMNFEFSTEVLIVKAENEEDFEKFDDGLNIAIIPAENWKDFSATKIKLGKKYTHFAQFDGDLSKFSSRIIELIWDVLIDIPHLNSIIKRDLRQKMKPWQIAALPLSHQKRLVWDSTPIQMEYHVQIIHLYDNFGTSQNKNTKENKFETAKTLRQFAKHAERITNIEVTSENLWDFEITKEFLMRDVQERWVLTHEKMEELIRKIDAQTQTTLKNGMVLRFVILESDIVILDSQGEDVEGIAVAAWGAVLTRNEKTEKKAIAALRIHLGLDAELSSSWSRPPIPLCKWEIERARLRVSIDNAMRTSSSIRALYEMTQKITNIVINEEVARKATKAVELLENGLKNGTIDYDKLLLARKLSDDANSNHSLLALLYFPMDQRTAVLIPIAIPILFPIAKIVLVIFKKCILRDFV</sequence>
<comment type="similarity">
    <text evidence="3">Belongs to the PIGS family.</text>
</comment>
<comment type="caution">
    <text evidence="11">The sequence shown here is derived from an EMBL/GenBank/DDBJ whole genome shotgun (WGS) entry which is preliminary data.</text>
</comment>
<dbReference type="Proteomes" id="UP001152747">
    <property type="component" value="Unassembled WGS sequence"/>
</dbReference>
<name>A0A9P1IP80_9PELO</name>
<comment type="subcellular location">
    <subcellularLocation>
        <location evidence="1">Endoplasmic reticulum membrane</location>
        <topology evidence="1">Multi-pass membrane protein</topology>
    </subcellularLocation>
</comment>
<feature type="transmembrane region" description="Helical" evidence="10">
    <location>
        <begin position="40"/>
        <end position="60"/>
    </location>
</feature>
<evidence type="ECO:0000256" key="4">
    <source>
        <dbReference type="ARBA" id="ARBA00022502"/>
    </source>
</evidence>
<feature type="transmembrane region" description="Helical" evidence="10">
    <location>
        <begin position="501"/>
        <end position="521"/>
    </location>
</feature>